<dbReference type="SMART" id="SM00268">
    <property type="entry name" value="ACTIN"/>
    <property type="match status" value="1"/>
</dbReference>
<reference evidence="2 3" key="1">
    <citation type="journal article" date="2012" name="Science">
        <title>The Paleozoic origin of enzymatic lignin decomposition reconstructed from 31 fungal genomes.</title>
        <authorList>
            <person name="Floudas D."/>
            <person name="Binder M."/>
            <person name="Riley R."/>
            <person name="Barry K."/>
            <person name="Blanchette R.A."/>
            <person name="Henrissat B."/>
            <person name="Martinez A.T."/>
            <person name="Otillar R."/>
            <person name="Spatafora J.W."/>
            <person name="Yadav J.S."/>
            <person name="Aerts A."/>
            <person name="Benoit I."/>
            <person name="Boyd A."/>
            <person name="Carlson A."/>
            <person name="Copeland A."/>
            <person name="Coutinho P.M."/>
            <person name="de Vries R.P."/>
            <person name="Ferreira P."/>
            <person name="Findley K."/>
            <person name="Foster B."/>
            <person name="Gaskell J."/>
            <person name="Glotzer D."/>
            <person name="Gorecki P."/>
            <person name="Heitman J."/>
            <person name="Hesse C."/>
            <person name="Hori C."/>
            <person name="Igarashi K."/>
            <person name="Jurgens J.A."/>
            <person name="Kallen N."/>
            <person name="Kersten P."/>
            <person name="Kohler A."/>
            <person name="Kuees U."/>
            <person name="Kumar T.K.A."/>
            <person name="Kuo A."/>
            <person name="LaButti K."/>
            <person name="Larrondo L.F."/>
            <person name="Lindquist E."/>
            <person name="Ling A."/>
            <person name="Lombard V."/>
            <person name="Lucas S."/>
            <person name="Lundell T."/>
            <person name="Martin R."/>
            <person name="McLaughlin D.J."/>
            <person name="Morgenstern I."/>
            <person name="Morin E."/>
            <person name="Murat C."/>
            <person name="Nagy L.G."/>
            <person name="Nolan M."/>
            <person name="Ohm R.A."/>
            <person name="Patyshakuliyeva A."/>
            <person name="Rokas A."/>
            <person name="Ruiz-Duenas F.J."/>
            <person name="Sabat G."/>
            <person name="Salamov A."/>
            <person name="Samejima M."/>
            <person name="Schmutz J."/>
            <person name="Slot J.C."/>
            <person name="St John F."/>
            <person name="Stenlid J."/>
            <person name="Sun H."/>
            <person name="Sun S."/>
            <person name="Syed K."/>
            <person name="Tsang A."/>
            <person name="Wiebenga A."/>
            <person name="Young D."/>
            <person name="Pisabarro A."/>
            <person name="Eastwood D.C."/>
            <person name="Martin F."/>
            <person name="Cullen D."/>
            <person name="Grigoriev I.V."/>
            <person name="Hibbett D.S."/>
        </authorList>
    </citation>
    <scope>NUCLEOTIDE SEQUENCE [LARGE SCALE GENOMIC DNA]</scope>
    <source>
        <strain evidence="2 3">DJM-731 SS1</strain>
    </source>
</reference>
<gene>
    <name evidence="2" type="ORF">DACRYDRAFT_77266</name>
</gene>
<dbReference type="OrthoDB" id="74201at2759"/>
<dbReference type="InterPro" id="IPR004000">
    <property type="entry name" value="Actin"/>
</dbReference>
<keyword evidence="3" id="KW-1185">Reference proteome</keyword>
<dbReference type="OMA" id="CQIFFER"/>
<dbReference type="CDD" id="cd10208">
    <property type="entry name" value="ASKHA_NBD_ScArp9-like"/>
    <property type="match status" value="1"/>
</dbReference>
<dbReference type="Pfam" id="PF00022">
    <property type="entry name" value="Actin"/>
    <property type="match status" value="1"/>
</dbReference>
<evidence type="ECO:0000313" key="2">
    <source>
        <dbReference type="EMBL" id="EJU03609.1"/>
    </source>
</evidence>
<proteinExistence type="inferred from homology"/>
<protein>
    <submittedName>
        <fullName evidence="2">Actin-like ATPase domain-containing protein</fullName>
    </submittedName>
</protein>
<dbReference type="STRING" id="1858805.M5G4I9"/>
<dbReference type="AlphaFoldDB" id="M5G4I9"/>
<dbReference type="GeneID" id="63691321"/>
<evidence type="ECO:0000313" key="3">
    <source>
        <dbReference type="Proteomes" id="UP000030653"/>
    </source>
</evidence>
<evidence type="ECO:0000256" key="1">
    <source>
        <dbReference type="RuleBase" id="RU000487"/>
    </source>
</evidence>
<dbReference type="Proteomes" id="UP000030653">
    <property type="component" value="Unassembled WGS sequence"/>
</dbReference>
<dbReference type="EMBL" id="JH795859">
    <property type="protein sequence ID" value="EJU03609.1"/>
    <property type="molecule type" value="Genomic_DNA"/>
</dbReference>
<sequence length="447" mass="49295">MSFRDASIVVIDCSQYTLTAGRGLADLLALPSIHRSTLSPDDPDPFHKSGDVLSWPSASAIWKRLLFTDLGVRRRVNESPVCLSFPAASYDTYERLTQLFFEKFNVPALCVVQRPLAQLFAVNVTTGLVVDVGVEETICTPVVDTVLQHTGVFRTPVGRKDCEVYLAHLLSSSQSITQSLSPPESPLSPSTLWNQLLALVRQLVRDGQVRAPSEDGEEEDEGLTDVAAALVAGKEREVVEAATRRKANDKRTHAAADRVMETREREIAALDLVTVEFEGKTVRLGKERHRFCEPLFDPSVLRSTGLREKAGWTEQELEEKVLSVQEAAQEGMMKLEWEKRKLVWEGVLVTGEMGNVKGLPSSLHSHLQPYIHAEDDSPNPPPPSRILKIPEYFAEYRDKGEGLAGFLGACIVAKVAFADPSGKNYVSKLDYNAKGPISVLSNSPSLF</sequence>
<dbReference type="SUPFAM" id="SSF53067">
    <property type="entry name" value="Actin-like ATPase domain"/>
    <property type="match status" value="2"/>
</dbReference>
<dbReference type="PANTHER" id="PTHR11937">
    <property type="entry name" value="ACTIN"/>
    <property type="match status" value="1"/>
</dbReference>
<accession>M5G4I9</accession>
<dbReference type="InterPro" id="IPR043129">
    <property type="entry name" value="ATPase_NBD"/>
</dbReference>
<dbReference type="RefSeq" id="XP_040630503.1">
    <property type="nucleotide sequence ID" value="XM_040776259.1"/>
</dbReference>
<dbReference type="Gene3D" id="3.30.420.40">
    <property type="match status" value="3"/>
</dbReference>
<comment type="similarity">
    <text evidence="1">Belongs to the actin family.</text>
</comment>
<name>M5G4I9_DACPD</name>
<organism evidence="2 3">
    <name type="scientific">Dacryopinax primogenitus (strain DJM 731)</name>
    <name type="common">Brown rot fungus</name>
    <dbReference type="NCBI Taxonomy" id="1858805"/>
    <lineage>
        <taxon>Eukaryota</taxon>
        <taxon>Fungi</taxon>
        <taxon>Dikarya</taxon>
        <taxon>Basidiomycota</taxon>
        <taxon>Agaricomycotina</taxon>
        <taxon>Dacrymycetes</taxon>
        <taxon>Dacrymycetales</taxon>
        <taxon>Dacrymycetaceae</taxon>
        <taxon>Dacryopinax</taxon>
    </lineage>
</organism>
<dbReference type="HOGENOM" id="CLU_030206_0_0_1"/>